<name>A0A7J0HDK1_9ERIC</name>
<keyword evidence="4" id="KW-1185">Reference proteome</keyword>
<dbReference type="OrthoDB" id="1743960at2759"/>
<dbReference type="Proteomes" id="UP000585474">
    <property type="component" value="Unassembled WGS sequence"/>
</dbReference>
<evidence type="ECO:0000256" key="1">
    <source>
        <dbReference type="SAM" id="MobiDB-lite"/>
    </source>
</evidence>
<evidence type="ECO:0000313" key="3">
    <source>
        <dbReference type="EMBL" id="GFZ21193.1"/>
    </source>
</evidence>
<comment type="caution">
    <text evidence="3">The sequence shown here is derived from an EMBL/GenBank/DDBJ whole genome shotgun (WGS) entry which is preliminary data.</text>
</comment>
<evidence type="ECO:0000313" key="4">
    <source>
        <dbReference type="Proteomes" id="UP000585474"/>
    </source>
</evidence>
<keyword evidence="2" id="KW-0732">Signal</keyword>
<feature type="region of interest" description="Disordered" evidence="1">
    <location>
        <begin position="27"/>
        <end position="48"/>
    </location>
</feature>
<feature type="chain" id="PRO_5029740490" description="Anther-specific protein BCP1" evidence="2">
    <location>
        <begin position="22"/>
        <end position="94"/>
    </location>
</feature>
<accession>A0A7J0HDK1</accession>
<dbReference type="AlphaFoldDB" id="A0A7J0HDK1"/>
<organism evidence="3 4">
    <name type="scientific">Actinidia rufa</name>
    <dbReference type="NCBI Taxonomy" id="165716"/>
    <lineage>
        <taxon>Eukaryota</taxon>
        <taxon>Viridiplantae</taxon>
        <taxon>Streptophyta</taxon>
        <taxon>Embryophyta</taxon>
        <taxon>Tracheophyta</taxon>
        <taxon>Spermatophyta</taxon>
        <taxon>Magnoliopsida</taxon>
        <taxon>eudicotyledons</taxon>
        <taxon>Gunneridae</taxon>
        <taxon>Pentapetalae</taxon>
        <taxon>asterids</taxon>
        <taxon>Ericales</taxon>
        <taxon>Actinidiaceae</taxon>
        <taxon>Actinidia</taxon>
    </lineage>
</organism>
<dbReference type="EMBL" id="BJWL01000029">
    <property type="protein sequence ID" value="GFZ21193.1"/>
    <property type="molecule type" value="Genomic_DNA"/>
</dbReference>
<feature type="signal peptide" evidence="2">
    <location>
        <begin position="1"/>
        <end position="21"/>
    </location>
</feature>
<sequence length="94" mass="9103">MVRRILVLTLALLAVVGAAFAATDSAISPSANDDIGNIDGEPDAAPVGEPVPAGVFATITETTTAPAPSPKGGATALEVSAVTGVAAAVAVVFF</sequence>
<proteinExistence type="predicted"/>
<evidence type="ECO:0000256" key="2">
    <source>
        <dbReference type="SAM" id="SignalP"/>
    </source>
</evidence>
<evidence type="ECO:0008006" key="5">
    <source>
        <dbReference type="Google" id="ProtNLM"/>
    </source>
</evidence>
<gene>
    <name evidence="3" type="ORF">Acr_29g0003550</name>
</gene>
<reference evidence="3 4" key="1">
    <citation type="submission" date="2019-07" db="EMBL/GenBank/DDBJ databases">
        <title>De Novo Assembly of kiwifruit Actinidia rufa.</title>
        <authorList>
            <person name="Sugita-Konishi S."/>
            <person name="Sato K."/>
            <person name="Mori E."/>
            <person name="Abe Y."/>
            <person name="Kisaki G."/>
            <person name="Hamano K."/>
            <person name="Suezawa K."/>
            <person name="Otani M."/>
            <person name="Fukuda T."/>
            <person name="Manabe T."/>
            <person name="Gomi K."/>
            <person name="Tabuchi M."/>
            <person name="Akimitsu K."/>
            <person name="Kataoka I."/>
        </authorList>
    </citation>
    <scope>NUCLEOTIDE SEQUENCE [LARGE SCALE GENOMIC DNA]</scope>
    <source>
        <strain evidence="4">cv. Fuchu</strain>
    </source>
</reference>
<protein>
    <recommendedName>
        <fullName evidence="5">Anther-specific protein BCP1</fullName>
    </recommendedName>
</protein>